<dbReference type="Gene3D" id="1.25.40.20">
    <property type="entry name" value="Ankyrin repeat-containing domain"/>
    <property type="match status" value="1"/>
</dbReference>
<feature type="transmembrane region" description="Helical" evidence="9">
    <location>
        <begin position="365"/>
        <end position="384"/>
    </location>
</feature>
<evidence type="ECO:0000256" key="6">
    <source>
        <dbReference type="ARBA" id="ARBA00023180"/>
    </source>
</evidence>
<dbReference type="InterPro" id="IPR036770">
    <property type="entry name" value="Ankyrin_rpt-contain_sf"/>
</dbReference>
<keyword evidence="9" id="KW-0472">Membrane</keyword>
<dbReference type="OrthoDB" id="7464126at2759"/>
<evidence type="ECO:0000256" key="4">
    <source>
        <dbReference type="ARBA" id="ARBA00023043"/>
    </source>
</evidence>
<gene>
    <name evidence="10" type="ORF">Fcan01_04907</name>
</gene>
<dbReference type="PROSITE" id="PS50088">
    <property type="entry name" value="ANK_REPEAT"/>
    <property type="match status" value="1"/>
</dbReference>
<evidence type="ECO:0000256" key="3">
    <source>
        <dbReference type="ARBA" id="ARBA00022737"/>
    </source>
</evidence>
<keyword evidence="1" id="KW-0813">Transport</keyword>
<dbReference type="PROSITE" id="PS50297">
    <property type="entry name" value="ANK_REP_REGION"/>
    <property type="match status" value="1"/>
</dbReference>
<evidence type="ECO:0000256" key="5">
    <source>
        <dbReference type="ARBA" id="ARBA00023065"/>
    </source>
</evidence>
<dbReference type="GO" id="GO:0022857">
    <property type="term" value="F:transmembrane transporter activity"/>
    <property type="evidence" value="ECO:0007669"/>
    <property type="project" value="TreeGrafter"/>
</dbReference>
<dbReference type="AlphaFoldDB" id="A0A226ESM4"/>
<feature type="transmembrane region" description="Helical" evidence="9">
    <location>
        <begin position="436"/>
        <end position="456"/>
    </location>
</feature>
<evidence type="ECO:0000313" key="10">
    <source>
        <dbReference type="EMBL" id="OXA59791.1"/>
    </source>
</evidence>
<comment type="caution">
    <text evidence="10">The sequence shown here is derived from an EMBL/GenBank/DDBJ whole genome shotgun (WGS) entry which is preliminary data.</text>
</comment>
<dbReference type="Pfam" id="PF12796">
    <property type="entry name" value="Ank_2"/>
    <property type="match status" value="1"/>
</dbReference>
<keyword evidence="2" id="KW-0716">Sensory transduction</keyword>
<dbReference type="PANTHER" id="PTHR47143">
    <property type="entry name" value="TRANSIENT RECEPTOR POTENTIAL CATION CHANNEL PROTEIN PAINLESS"/>
    <property type="match status" value="1"/>
</dbReference>
<keyword evidence="3" id="KW-0677">Repeat</keyword>
<dbReference type="SUPFAM" id="SSF48403">
    <property type="entry name" value="Ankyrin repeat"/>
    <property type="match status" value="1"/>
</dbReference>
<dbReference type="GO" id="GO:1902495">
    <property type="term" value="C:transmembrane transporter complex"/>
    <property type="evidence" value="ECO:0007669"/>
    <property type="project" value="TreeGrafter"/>
</dbReference>
<keyword evidence="9" id="KW-0812">Transmembrane</keyword>
<protein>
    <submittedName>
        <fullName evidence="10">Transient receptor potential channel pyrexia</fullName>
    </submittedName>
</protein>
<keyword evidence="7" id="KW-0407">Ion channel</keyword>
<accession>A0A226ESM4</accession>
<dbReference type="EMBL" id="LNIX01000002">
    <property type="protein sequence ID" value="OXA59791.1"/>
    <property type="molecule type" value="Genomic_DNA"/>
</dbReference>
<feature type="repeat" description="ANK" evidence="8">
    <location>
        <begin position="87"/>
        <end position="115"/>
    </location>
</feature>
<keyword evidence="5" id="KW-0406">Ion transport</keyword>
<evidence type="ECO:0000313" key="11">
    <source>
        <dbReference type="Proteomes" id="UP000198287"/>
    </source>
</evidence>
<dbReference type="SMART" id="SM00248">
    <property type="entry name" value="ANK"/>
    <property type="match status" value="2"/>
</dbReference>
<proteinExistence type="predicted"/>
<evidence type="ECO:0000256" key="8">
    <source>
        <dbReference type="PROSITE-ProRule" id="PRU00023"/>
    </source>
</evidence>
<keyword evidence="6" id="KW-0325">Glycoprotein</keyword>
<keyword evidence="10" id="KW-0675">Receptor</keyword>
<sequence length="595" mass="67655">MTKSRVNFSPGVDCHQSAYNLDSRLLDLTLHNIENINNLIDEMGNTLATLIVKRVHECACNSCIRKGVNCLQVLANHGADFEEKESRGHTPLYLAVKYKLLDVAQVLIENGALLNNGWNFYGMPLLFFVEKNIPDILSTTLNSSFVTTSYPSEDYDNGVQISCDMSMLFPNGSNEGVLVSDNLTKITPLAQEISLSETQKENVGSMKNEMSLLLSLVNTHQKTKARRMHPDLYRHPLVHIFMDLKWKKLHWIKLMSILIQIGMLLSYTGFIVSIMFYDCPNLFKFNPTDLTRNIVDIAKINISHTTSTFQNVHNATSDLYCEIQFLSRGFAVYYAICGMVMMVIEMRICSSGFRVWMSEMSNHTHIMSLASGLFSILISFSTAVHEEFPATWICKAGSDHVVSSIPLALIKMLTMMVGEVEYSSLFDKQVGNNIDFMVWGHIWYVAALIAVTLGCLQYAEMETLIRCIVHAAEIERIFLLLADLCPSEMGNWMANKISLHSAYGNKFVFNTKYNDPVYKLLSIGTKHLIQKHTDIPVKNRKSGCKFERKRTKNSSVNIKSDIENQTETNRIMSRMEHKLDEMEDFLLRKLDDFKS</sequence>
<evidence type="ECO:0000256" key="1">
    <source>
        <dbReference type="ARBA" id="ARBA00022448"/>
    </source>
</evidence>
<keyword evidence="11" id="KW-1185">Reference proteome</keyword>
<dbReference type="PANTHER" id="PTHR47143:SF1">
    <property type="entry name" value="ION_TRANS DOMAIN-CONTAINING PROTEIN"/>
    <property type="match status" value="1"/>
</dbReference>
<dbReference type="InterPro" id="IPR002110">
    <property type="entry name" value="Ankyrin_rpt"/>
</dbReference>
<feature type="transmembrane region" description="Helical" evidence="9">
    <location>
        <begin position="254"/>
        <end position="277"/>
    </location>
</feature>
<evidence type="ECO:0000256" key="9">
    <source>
        <dbReference type="SAM" id="Phobius"/>
    </source>
</evidence>
<dbReference type="GO" id="GO:0034220">
    <property type="term" value="P:monoatomic ion transmembrane transport"/>
    <property type="evidence" value="ECO:0007669"/>
    <property type="project" value="UniProtKB-KW"/>
</dbReference>
<dbReference type="Proteomes" id="UP000198287">
    <property type="component" value="Unassembled WGS sequence"/>
</dbReference>
<organism evidence="10 11">
    <name type="scientific">Folsomia candida</name>
    <name type="common">Springtail</name>
    <dbReference type="NCBI Taxonomy" id="158441"/>
    <lineage>
        <taxon>Eukaryota</taxon>
        <taxon>Metazoa</taxon>
        <taxon>Ecdysozoa</taxon>
        <taxon>Arthropoda</taxon>
        <taxon>Hexapoda</taxon>
        <taxon>Collembola</taxon>
        <taxon>Entomobryomorpha</taxon>
        <taxon>Isotomoidea</taxon>
        <taxon>Isotomidae</taxon>
        <taxon>Proisotominae</taxon>
        <taxon>Folsomia</taxon>
    </lineage>
</organism>
<feature type="transmembrane region" description="Helical" evidence="9">
    <location>
        <begin position="325"/>
        <end position="344"/>
    </location>
</feature>
<name>A0A226ESM4_FOLCA</name>
<keyword evidence="9" id="KW-1133">Transmembrane helix</keyword>
<reference evidence="10 11" key="1">
    <citation type="submission" date="2015-12" db="EMBL/GenBank/DDBJ databases">
        <title>The genome of Folsomia candida.</title>
        <authorList>
            <person name="Faddeeva A."/>
            <person name="Derks M.F."/>
            <person name="Anvar Y."/>
            <person name="Smit S."/>
            <person name="Van Straalen N."/>
            <person name="Roelofs D."/>
        </authorList>
    </citation>
    <scope>NUCLEOTIDE SEQUENCE [LARGE SCALE GENOMIC DNA]</scope>
    <source>
        <strain evidence="10 11">VU population</strain>
        <tissue evidence="10">Whole body</tissue>
    </source>
</reference>
<evidence type="ECO:0000256" key="7">
    <source>
        <dbReference type="ARBA" id="ARBA00023303"/>
    </source>
</evidence>
<dbReference type="InterPro" id="IPR052076">
    <property type="entry name" value="TRP_cation_channel"/>
</dbReference>
<dbReference type="STRING" id="158441.A0A226ESM4"/>
<evidence type="ECO:0000256" key="2">
    <source>
        <dbReference type="ARBA" id="ARBA00022606"/>
    </source>
</evidence>
<keyword evidence="4 8" id="KW-0040">ANK repeat</keyword>